<dbReference type="Proteomes" id="UP000774570">
    <property type="component" value="Unassembled WGS sequence"/>
</dbReference>
<feature type="region of interest" description="Disordered" evidence="1">
    <location>
        <begin position="97"/>
        <end position="134"/>
    </location>
</feature>
<evidence type="ECO:0008006" key="4">
    <source>
        <dbReference type="Google" id="ProtNLM"/>
    </source>
</evidence>
<dbReference type="RefSeq" id="WP_220163078.1">
    <property type="nucleotide sequence ID" value="NZ_JAIBOA010000002.1"/>
</dbReference>
<evidence type="ECO:0000313" key="2">
    <source>
        <dbReference type="EMBL" id="MBW8481374.1"/>
    </source>
</evidence>
<organism evidence="2 3">
    <name type="scientific">Actinomadura parmotrematis</name>
    <dbReference type="NCBI Taxonomy" id="2864039"/>
    <lineage>
        <taxon>Bacteria</taxon>
        <taxon>Bacillati</taxon>
        <taxon>Actinomycetota</taxon>
        <taxon>Actinomycetes</taxon>
        <taxon>Streptosporangiales</taxon>
        <taxon>Thermomonosporaceae</taxon>
        <taxon>Actinomadura</taxon>
    </lineage>
</organism>
<gene>
    <name evidence="2" type="ORF">K1Y72_03250</name>
</gene>
<accession>A0ABS7FNN1</accession>
<protein>
    <recommendedName>
        <fullName evidence="4">DivIVA domain-containing protein</fullName>
    </recommendedName>
</protein>
<comment type="caution">
    <text evidence="2">The sequence shown here is derived from an EMBL/GenBank/DDBJ whole genome shotgun (WGS) entry which is preliminary data.</text>
</comment>
<proteinExistence type="predicted"/>
<feature type="compositionally biased region" description="Low complexity" evidence="1">
    <location>
        <begin position="104"/>
        <end position="123"/>
    </location>
</feature>
<evidence type="ECO:0000256" key="1">
    <source>
        <dbReference type="SAM" id="MobiDB-lite"/>
    </source>
</evidence>
<keyword evidence="3" id="KW-1185">Reference proteome</keyword>
<reference evidence="2 3" key="1">
    <citation type="submission" date="2021-07" db="EMBL/GenBank/DDBJ databases">
        <title>Actinomadura sp. PM05-2 isolated from lichen.</title>
        <authorList>
            <person name="Somphong A."/>
            <person name="Phongsopitanun W."/>
            <person name="Tanasupawat S."/>
            <person name="Peongsungnone V."/>
        </authorList>
    </citation>
    <scope>NUCLEOTIDE SEQUENCE [LARGE SCALE GENOMIC DNA]</scope>
    <source>
        <strain evidence="2 3">PM05-2</strain>
    </source>
</reference>
<dbReference type="EMBL" id="JAIBOA010000002">
    <property type="protein sequence ID" value="MBW8481374.1"/>
    <property type="molecule type" value="Genomic_DNA"/>
</dbReference>
<name>A0ABS7FNN1_9ACTN</name>
<sequence>MVVAVLVLAGLAVLGAIVVLAMGRGGELAPPQPDYVPLPPMDGRPLTGAEAAMLRPPRALWGYQPAVTDEAMRRMVSSLAERDAQIHALEARLAAVRHPGEGGATAADAPLPTPLPWDTTGLDAAGRDTEEEDA</sequence>
<evidence type="ECO:0000313" key="3">
    <source>
        <dbReference type="Proteomes" id="UP000774570"/>
    </source>
</evidence>